<evidence type="ECO:0000313" key="2">
    <source>
        <dbReference type="EMBL" id="CEL92426.1"/>
    </source>
</evidence>
<reference evidence="2 3" key="1">
    <citation type="submission" date="2014-11" db="EMBL/GenBank/DDBJ databases">
        <authorList>
            <person name="Zhu J."/>
            <person name="Qi W."/>
            <person name="Song R."/>
        </authorList>
    </citation>
    <scope>NUCLEOTIDE SEQUENCE [LARGE SCALE GENOMIC DNA]</scope>
</reference>
<organism evidence="2 3">
    <name type="scientific">Vitrella brassicaformis (strain CCMP3155)</name>
    <dbReference type="NCBI Taxonomy" id="1169540"/>
    <lineage>
        <taxon>Eukaryota</taxon>
        <taxon>Sar</taxon>
        <taxon>Alveolata</taxon>
        <taxon>Colpodellida</taxon>
        <taxon>Vitrellaceae</taxon>
        <taxon>Vitrella</taxon>
    </lineage>
</organism>
<keyword evidence="1" id="KW-1133">Transmembrane helix</keyword>
<dbReference type="InParanoid" id="A0A0G4E935"/>
<dbReference type="VEuPathDB" id="CryptoDB:Vbra_3532"/>
<sequence length="639" mass="69507">MEKHERSRPACSMRCHIDMKAFVTFIAQRGMAVLGVMFSFVPFHLVAALPTRVWRSVAVQYTHLVISAADGGERAFWETLTYTSAAQWAAHLTELVSVIHVYPDGVPRWCLDLVAASVQSHATARRGLIEQTMRQAERTGKRPPRLAAGTLKTLAFEPTTLPPEVTEALGQKEPASLPLASLSDPASILPALTRARGLIDAHRALIYTHQWRMPNLQEVQGYGTGALVAFIRTAERLQRLDTILSPAEVAQMLVASSAFAASGGAHQTGGPLSHLKTVGTLVLSQRAQQNERELLELMDVLVAGGCRSITSLDIRLAPASGRTVLHVNAGIYRSLDALEQLRTAVGASADIPVTFDTVEGDGGLSFKSRFAAHDVVLNFPPHASTFVTDSVRDIASKCHDVLLRPIDPSRFSKPAKVLGNSLELTKAVNVFVMSPPSSAFDAQLLPAPFAPWPAPFLKPFPNAPKLSVTSNSGCLMAPLAAAHTPALVNVDIWPEEGMVADKLVVGMLEAIATKKPILHRVMAYTHWNGNGVAVGREGIRWGDSARTLPAIKILQISLQIPEDAEAQAFIETSVASLTKIRGLESYQILVRNGIKDRELRTAVRRAIEAPAAPLPKRFKVWWQRNCVVHMAVVIRRCPR</sequence>
<dbReference type="Proteomes" id="UP000041254">
    <property type="component" value="Unassembled WGS sequence"/>
</dbReference>
<feature type="transmembrane region" description="Helical" evidence="1">
    <location>
        <begin position="21"/>
        <end position="45"/>
    </location>
</feature>
<keyword evidence="3" id="KW-1185">Reference proteome</keyword>
<evidence type="ECO:0000256" key="1">
    <source>
        <dbReference type="SAM" id="Phobius"/>
    </source>
</evidence>
<keyword evidence="1" id="KW-0812">Transmembrane</keyword>
<proteinExistence type="predicted"/>
<dbReference type="EMBL" id="CDMY01000077">
    <property type="protein sequence ID" value="CEL92426.1"/>
    <property type="molecule type" value="Genomic_DNA"/>
</dbReference>
<dbReference type="PhylomeDB" id="A0A0G4E935"/>
<evidence type="ECO:0000313" key="3">
    <source>
        <dbReference type="Proteomes" id="UP000041254"/>
    </source>
</evidence>
<name>A0A0G4E935_VITBC</name>
<accession>A0A0G4E935</accession>
<protein>
    <submittedName>
        <fullName evidence="2">Uncharacterized protein</fullName>
    </submittedName>
</protein>
<gene>
    <name evidence="2" type="ORF">Vbra_3532</name>
</gene>
<dbReference type="AlphaFoldDB" id="A0A0G4E935"/>
<keyword evidence="1" id="KW-0472">Membrane</keyword>